<evidence type="ECO:0000259" key="1">
    <source>
        <dbReference type="Pfam" id="PF00690"/>
    </source>
</evidence>
<name>A0A820H261_9BILA</name>
<feature type="non-terminal residue" evidence="2">
    <location>
        <position position="171"/>
    </location>
</feature>
<dbReference type="Proteomes" id="UP000663844">
    <property type="component" value="Unassembled WGS sequence"/>
</dbReference>
<comment type="caution">
    <text evidence="2">The sequence shown here is derived from an EMBL/GenBank/DDBJ whole genome shotgun (WGS) entry which is preliminary data.</text>
</comment>
<evidence type="ECO:0000313" key="2">
    <source>
        <dbReference type="EMBL" id="CAF4284368.1"/>
    </source>
</evidence>
<accession>A0A820H261</accession>
<gene>
    <name evidence="2" type="ORF">OXD698_LOCUS45240</name>
</gene>
<feature type="domain" description="Cation-transporting P-type ATPase N-terminal" evidence="1">
    <location>
        <begin position="142"/>
        <end position="171"/>
    </location>
</feature>
<dbReference type="Gene3D" id="2.70.150.10">
    <property type="entry name" value="Calcium-transporting ATPase, cytoplasmic transduction domain A"/>
    <property type="match status" value="1"/>
</dbReference>
<feature type="non-terminal residue" evidence="2">
    <location>
        <position position="1"/>
    </location>
</feature>
<protein>
    <recommendedName>
        <fullName evidence="1">Cation-transporting P-type ATPase N-terminal domain-containing protein</fullName>
    </recommendedName>
</protein>
<dbReference type="Pfam" id="PF00690">
    <property type="entry name" value="Cation_ATPase_N"/>
    <property type="match status" value="1"/>
</dbReference>
<proteinExistence type="predicted"/>
<sequence>TKKNPYPKEALLYNSIIGVTCTPYKDGFICIQTKETHDDRGDWLVLVDHPCEFITQLFMIMKRDHNNDGFLKIKTEFTHCRRFYGELSSSLCMVEAHIADAFRIKKLDFETVAIVSSVGKNKKKAAAATDFENLKKEVTIEEHKLTLDELVERFQTNIEQGLTTQKAAELL</sequence>
<evidence type="ECO:0000313" key="3">
    <source>
        <dbReference type="Proteomes" id="UP000663844"/>
    </source>
</evidence>
<dbReference type="AlphaFoldDB" id="A0A820H261"/>
<dbReference type="InterPro" id="IPR004014">
    <property type="entry name" value="ATPase_P-typ_cation-transptr_N"/>
</dbReference>
<organism evidence="2 3">
    <name type="scientific">Adineta steineri</name>
    <dbReference type="NCBI Taxonomy" id="433720"/>
    <lineage>
        <taxon>Eukaryota</taxon>
        <taxon>Metazoa</taxon>
        <taxon>Spiralia</taxon>
        <taxon>Gnathifera</taxon>
        <taxon>Rotifera</taxon>
        <taxon>Eurotatoria</taxon>
        <taxon>Bdelloidea</taxon>
        <taxon>Adinetida</taxon>
        <taxon>Adinetidae</taxon>
        <taxon>Adineta</taxon>
    </lineage>
</organism>
<dbReference type="EMBL" id="CAJOAZ010014755">
    <property type="protein sequence ID" value="CAF4284368.1"/>
    <property type="molecule type" value="Genomic_DNA"/>
</dbReference>
<reference evidence="2" key="1">
    <citation type="submission" date="2021-02" db="EMBL/GenBank/DDBJ databases">
        <authorList>
            <person name="Nowell W R."/>
        </authorList>
    </citation>
    <scope>NUCLEOTIDE SEQUENCE</scope>
</reference>